<gene>
    <name evidence="3" type="ORF">PG993_004721</name>
</gene>
<keyword evidence="2" id="KW-0560">Oxidoreductase</keyword>
<reference evidence="3 4" key="1">
    <citation type="submission" date="2023-01" db="EMBL/GenBank/DDBJ databases">
        <title>Analysis of 21 Apiospora genomes using comparative genomics revels a genus with tremendous synthesis potential of carbohydrate active enzymes and secondary metabolites.</title>
        <authorList>
            <person name="Sorensen T."/>
        </authorList>
    </citation>
    <scope>NUCLEOTIDE SEQUENCE [LARGE SCALE GENOMIC DNA]</scope>
    <source>
        <strain evidence="3 4">CBS 33761</strain>
    </source>
</reference>
<keyword evidence="4" id="KW-1185">Reference proteome</keyword>
<evidence type="ECO:0000313" key="3">
    <source>
        <dbReference type="EMBL" id="KAK8044697.1"/>
    </source>
</evidence>
<protein>
    <submittedName>
        <fullName evidence="3">Short-chain protein</fullName>
    </submittedName>
</protein>
<dbReference type="InterPro" id="IPR036291">
    <property type="entry name" value="NAD(P)-bd_dom_sf"/>
</dbReference>
<evidence type="ECO:0000256" key="2">
    <source>
        <dbReference type="ARBA" id="ARBA00023002"/>
    </source>
</evidence>
<name>A0ABR1TDM8_9PEZI</name>
<sequence>MTTTPQGTIFVTGANGGLGSAIVDRIVRDPTLAANYHSLYTVRNPQRAAAVQKVLQHAKATGHSHDLVPLDLSSLASVRAAAADVNQRVATGTLPRIRALVLNAGWQEYTTQTWTADGYDQAFQANYLSHFLLTLLLLESMDQDRGRIVVLGSWSHDTTDKRNTMGPTGTTYTSEERYRQIFGGPGQPMDTEKVATGKWSSTVEHPDDACAGFRRYGASKLAQVMMMRELSKRIASDPALPALTVVGLDPGAMPSNLIRERGTPLLRFMADWLMPWLVPIMAWFQPNGDFRTTAQSARDVLHAAGFFSSDGGDDNNASTSRKLNGTYFNGSAVGDVGPEAKDDVKYKTLWTNGIRFAEVQEGDTALTDWR</sequence>
<proteinExistence type="inferred from homology"/>
<dbReference type="InterPro" id="IPR002347">
    <property type="entry name" value="SDR_fam"/>
</dbReference>
<evidence type="ECO:0000256" key="1">
    <source>
        <dbReference type="ARBA" id="ARBA00006484"/>
    </source>
</evidence>
<accession>A0ABR1TDM8</accession>
<organism evidence="3 4">
    <name type="scientific">Apiospora rasikravindrae</name>
    <dbReference type="NCBI Taxonomy" id="990691"/>
    <lineage>
        <taxon>Eukaryota</taxon>
        <taxon>Fungi</taxon>
        <taxon>Dikarya</taxon>
        <taxon>Ascomycota</taxon>
        <taxon>Pezizomycotina</taxon>
        <taxon>Sordariomycetes</taxon>
        <taxon>Xylariomycetidae</taxon>
        <taxon>Amphisphaeriales</taxon>
        <taxon>Apiosporaceae</taxon>
        <taxon>Apiospora</taxon>
    </lineage>
</organism>
<evidence type="ECO:0000313" key="4">
    <source>
        <dbReference type="Proteomes" id="UP001444661"/>
    </source>
</evidence>
<dbReference type="PRINTS" id="PR00081">
    <property type="entry name" value="GDHRDH"/>
</dbReference>
<dbReference type="EMBL" id="JAQQWK010000003">
    <property type="protein sequence ID" value="KAK8044697.1"/>
    <property type="molecule type" value="Genomic_DNA"/>
</dbReference>
<dbReference type="PANTHER" id="PTHR24320">
    <property type="entry name" value="RETINOL DEHYDROGENASE"/>
    <property type="match status" value="1"/>
</dbReference>
<dbReference type="SUPFAM" id="SSF51735">
    <property type="entry name" value="NAD(P)-binding Rossmann-fold domains"/>
    <property type="match status" value="1"/>
</dbReference>
<dbReference type="PANTHER" id="PTHR24320:SF152">
    <property type="entry name" value="SHORT-CHAIN DEHYDROGENASE_REDUCTASE FAMILY PROTEIN"/>
    <property type="match status" value="1"/>
</dbReference>
<dbReference type="Proteomes" id="UP001444661">
    <property type="component" value="Unassembled WGS sequence"/>
</dbReference>
<comment type="caution">
    <text evidence="3">The sequence shown here is derived from an EMBL/GenBank/DDBJ whole genome shotgun (WGS) entry which is preliminary data.</text>
</comment>
<comment type="similarity">
    <text evidence="1">Belongs to the short-chain dehydrogenases/reductases (SDR) family.</text>
</comment>
<dbReference type="Pfam" id="PF00106">
    <property type="entry name" value="adh_short"/>
    <property type="match status" value="1"/>
</dbReference>
<dbReference type="Gene3D" id="3.40.50.720">
    <property type="entry name" value="NAD(P)-binding Rossmann-like Domain"/>
    <property type="match status" value="1"/>
</dbReference>